<keyword evidence="4" id="KW-1185">Reference proteome</keyword>
<evidence type="ECO:0000313" key="4">
    <source>
        <dbReference type="Proteomes" id="UP000019140"/>
    </source>
</evidence>
<organism evidence="3 4">
    <name type="scientific">Candidatus Entotheonella gemina</name>
    <dbReference type="NCBI Taxonomy" id="1429439"/>
    <lineage>
        <taxon>Bacteria</taxon>
        <taxon>Pseudomonadati</taxon>
        <taxon>Nitrospinota/Tectimicrobiota group</taxon>
        <taxon>Candidatus Tectimicrobiota</taxon>
        <taxon>Candidatus Entotheonellia</taxon>
        <taxon>Candidatus Entotheonellales</taxon>
        <taxon>Candidatus Entotheonellaceae</taxon>
        <taxon>Candidatus Entotheonella</taxon>
    </lineage>
</organism>
<dbReference type="PANTHER" id="PTHR33643">
    <property type="entry name" value="UREASE ACCESSORY PROTEIN D"/>
    <property type="match status" value="1"/>
</dbReference>
<keyword evidence="2" id="KW-0143">Chaperone</keyword>
<dbReference type="Pfam" id="PF01774">
    <property type="entry name" value="UreD"/>
    <property type="match status" value="1"/>
</dbReference>
<accession>W4L5K5</accession>
<dbReference type="EMBL" id="AZHX01002705">
    <property type="protein sequence ID" value="ETW93169.1"/>
    <property type="molecule type" value="Genomic_DNA"/>
</dbReference>
<dbReference type="InterPro" id="IPR002669">
    <property type="entry name" value="UreD"/>
</dbReference>
<reference evidence="3 4" key="1">
    <citation type="journal article" date="2014" name="Nature">
        <title>An environmental bacterial taxon with a large and distinct metabolic repertoire.</title>
        <authorList>
            <person name="Wilson M.C."/>
            <person name="Mori T."/>
            <person name="Ruckert C."/>
            <person name="Uria A.R."/>
            <person name="Helf M.J."/>
            <person name="Takada K."/>
            <person name="Gernert C."/>
            <person name="Steffens U.A."/>
            <person name="Heycke N."/>
            <person name="Schmitt S."/>
            <person name="Rinke C."/>
            <person name="Helfrich E.J."/>
            <person name="Brachmann A.O."/>
            <person name="Gurgui C."/>
            <person name="Wakimoto T."/>
            <person name="Kracht M."/>
            <person name="Crusemann M."/>
            <person name="Hentschel U."/>
            <person name="Abe I."/>
            <person name="Matsunaga S."/>
            <person name="Kalinowski J."/>
            <person name="Takeyama H."/>
            <person name="Piel J."/>
        </authorList>
    </citation>
    <scope>NUCLEOTIDE SEQUENCE [LARGE SCALE GENOMIC DNA]</scope>
    <source>
        <strain evidence="4">TSY2</strain>
    </source>
</reference>
<protein>
    <recommendedName>
        <fullName evidence="5">Urease accessory protein UreD</fullName>
    </recommendedName>
</protein>
<evidence type="ECO:0008006" key="5">
    <source>
        <dbReference type="Google" id="ProtNLM"/>
    </source>
</evidence>
<dbReference type="Proteomes" id="UP000019140">
    <property type="component" value="Unassembled WGS sequence"/>
</dbReference>
<dbReference type="PANTHER" id="PTHR33643:SF1">
    <property type="entry name" value="UREASE ACCESSORY PROTEIN D"/>
    <property type="match status" value="1"/>
</dbReference>
<evidence type="ECO:0000256" key="2">
    <source>
        <dbReference type="ARBA" id="ARBA00023186"/>
    </source>
</evidence>
<comment type="caution">
    <text evidence="3">The sequence shown here is derived from an EMBL/GenBank/DDBJ whole genome shotgun (WGS) entry which is preliminary data.</text>
</comment>
<evidence type="ECO:0000256" key="1">
    <source>
        <dbReference type="ARBA" id="ARBA00007177"/>
    </source>
</evidence>
<dbReference type="GO" id="GO:0016151">
    <property type="term" value="F:nickel cation binding"/>
    <property type="evidence" value="ECO:0007669"/>
    <property type="project" value="InterPro"/>
</dbReference>
<dbReference type="HOGENOM" id="CLU_1500873_0_0_7"/>
<gene>
    <name evidence="3" type="ORF">ETSY2_51915</name>
</gene>
<proteinExistence type="inferred from homology"/>
<dbReference type="AlphaFoldDB" id="W4L5K5"/>
<sequence>MGTRPAEQHIDLTLNPGAVLTYFPEQTIPFAHAVFRQRMTVRLGNEAFVFLGDILAPGRTARHETFAYREYDSHLRVETLDGEIRLFNRMRLQPPQAPLSRLGLMEDYDYLGMFYALPGSDAIDPSLADRLHDTLAPCPDLLGSASTLPHGGLAVRVLGRHHTPVRQALFGQPAAALRI</sequence>
<name>W4L5K5_9BACT</name>
<comment type="similarity">
    <text evidence="1">Belongs to the UreD family.</text>
</comment>
<evidence type="ECO:0000313" key="3">
    <source>
        <dbReference type="EMBL" id="ETW93169.1"/>
    </source>
</evidence>